<evidence type="ECO:0000259" key="1">
    <source>
        <dbReference type="Pfam" id="PF25881"/>
    </source>
</evidence>
<accession>A0ABU9DKC0</accession>
<dbReference type="Gene3D" id="2.40.50.100">
    <property type="match status" value="2"/>
</dbReference>
<dbReference type="PANTHER" id="PTHR30438">
    <property type="entry name" value="36 KDA ANTIGEN-RELATED"/>
    <property type="match status" value="1"/>
</dbReference>
<comment type="caution">
    <text evidence="2">The sequence shown here is derived from an EMBL/GenBank/DDBJ whole genome shotgun (WGS) entry which is preliminary data.</text>
</comment>
<sequence length="424" mass="44228">MRFIRPVVYSVMAVAIGTGGFLLSSKQVAGSAQTGLSSHPTAYIETNEVGASFKIGGRITEVLVKEGDMVKKGQPLARLQSAELEAKVAQAKAAVSLAQGKIAEAKGATATAEAKKQQASAGVSATAEASEQQVAQAEAAVKAAQAKVDALHTGARPEEKQQAEIQYQAAKQVFDIADQNLKRMQTLLEQGLVAQADVDKVKVSHQEAKAKLELAEQQRALVNQGPREEEVRGAEALLEQAKAALGLAQAGRAQVLVRQGDVTAAEAAIQQAQGAIQSASSGEQQAKAAQQEAEAYQSYAELIAPADGIVLAQTAQAGELVGSGFPVFSIQATDSQWAKFFMTEKSLAGLKVNDKIRLKLLATGQEVTGTVTSIAAAPDFAIKKATQTLGETDVRSFGVKVELPGLPDGAVVGMTLQWIGTTEG</sequence>
<dbReference type="SUPFAM" id="SSF111369">
    <property type="entry name" value="HlyD-like secretion proteins"/>
    <property type="match status" value="2"/>
</dbReference>
<evidence type="ECO:0000313" key="2">
    <source>
        <dbReference type="EMBL" id="MEK8129323.1"/>
    </source>
</evidence>
<feature type="domain" description="YbhG-like alpha-helical hairpin" evidence="1">
    <location>
        <begin position="131"/>
        <end position="248"/>
    </location>
</feature>
<dbReference type="PANTHER" id="PTHR30438:SF2">
    <property type="entry name" value="MEMBRANE PROTEIN"/>
    <property type="match status" value="1"/>
</dbReference>
<name>A0ABU9DKC0_9BACL</name>
<organism evidence="2 3">
    <name type="scientific">Paenibacillus filicis</name>
    <dbReference type="NCBI Taxonomy" id="669464"/>
    <lineage>
        <taxon>Bacteria</taxon>
        <taxon>Bacillati</taxon>
        <taxon>Bacillota</taxon>
        <taxon>Bacilli</taxon>
        <taxon>Bacillales</taxon>
        <taxon>Paenibacillaceae</taxon>
        <taxon>Paenibacillus</taxon>
    </lineage>
</organism>
<evidence type="ECO:0000313" key="3">
    <source>
        <dbReference type="Proteomes" id="UP001469365"/>
    </source>
</evidence>
<protein>
    <submittedName>
        <fullName evidence="2">HlyD family efflux transporter periplasmic adaptor subunit</fullName>
    </submittedName>
</protein>
<dbReference type="Proteomes" id="UP001469365">
    <property type="component" value="Unassembled WGS sequence"/>
</dbReference>
<reference evidence="2 3" key="1">
    <citation type="submission" date="2024-04" db="EMBL/GenBank/DDBJ databases">
        <title>draft genome sequnece of Paenibacillus filicis.</title>
        <authorList>
            <person name="Kim D.-U."/>
        </authorList>
    </citation>
    <scope>NUCLEOTIDE SEQUENCE [LARGE SCALE GENOMIC DNA]</scope>
    <source>
        <strain evidence="2 3">KACC14197</strain>
    </source>
</reference>
<dbReference type="EMBL" id="JBBPCC010000009">
    <property type="protein sequence ID" value="MEK8129323.1"/>
    <property type="molecule type" value="Genomic_DNA"/>
</dbReference>
<dbReference type="Gene3D" id="2.40.30.170">
    <property type="match status" value="1"/>
</dbReference>
<keyword evidence="3" id="KW-1185">Reference proteome</keyword>
<dbReference type="Gene3D" id="1.10.287.470">
    <property type="entry name" value="Helix hairpin bin"/>
    <property type="match status" value="1"/>
</dbReference>
<gene>
    <name evidence="2" type="ORF">WMW72_15560</name>
</gene>
<dbReference type="Pfam" id="PF25881">
    <property type="entry name" value="HH_YBHG"/>
    <property type="match status" value="1"/>
</dbReference>
<dbReference type="InterPro" id="IPR059052">
    <property type="entry name" value="HH_YbhG-like"/>
</dbReference>
<proteinExistence type="predicted"/>